<dbReference type="RefSeq" id="WP_094095141.1">
    <property type="nucleotide sequence ID" value="NZ_BMHF01000004.1"/>
</dbReference>
<evidence type="ECO:0000313" key="1">
    <source>
        <dbReference type="EMBL" id="GGA31628.1"/>
    </source>
</evidence>
<name>A0ABQ1FWW9_9BACL</name>
<dbReference type="EMBL" id="BMHF01000004">
    <property type="protein sequence ID" value="GGA31628.1"/>
    <property type="molecule type" value="Genomic_DNA"/>
</dbReference>
<organism evidence="1 2">
    <name type="scientific">Paenibacillus physcomitrellae</name>
    <dbReference type="NCBI Taxonomy" id="1619311"/>
    <lineage>
        <taxon>Bacteria</taxon>
        <taxon>Bacillati</taxon>
        <taxon>Bacillota</taxon>
        <taxon>Bacilli</taxon>
        <taxon>Bacillales</taxon>
        <taxon>Paenibacillaceae</taxon>
        <taxon>Paenibacillus</taxon>
    </lineage>
</organism>
<keyword evidence="2" id="KW-1185">Reference proteome</keyword>
<accession>A0ABQ1FWW9</accession>
<protein>
    <submittedName>
        <fullName evidence="1">Uncharacterized protein</fullName>
    </submittedName>
</protein>
<sequence>MSTFLDARSSMNSNTVGAPGVALTSTPTLFGIIGLQTQGVANPLVTLTGSVGISGDFGDTYTVEIVRGSSIATGTVIYTASGVVTATATTQVVSFTAQDLLAPAALETVYTAFVSGVTTAIRNGPEVFMGTATAL</sequence>
<gene>
    <name evidence="1" type="ORF">GCM10010917_15940</name>
</gene>
<proteinExistence type="predicted"/>
<evidence type="ECO:0000313" key="2">
    <source>
        <dbReference type="Proteomes" id="UP000609323"/>
    </source>
</evidence>
<comment type="caution">
    <text evidence="1">The sequence shown here is derived from an EMBL/GenBank/DDBJ whole genome shotgun (WGS) entry which is preliminary data.</text>
</comment>
<dbReference type="Proteomes" id="UP000609323">
    <property type="component" value="Unassembled WGS sequence"/>
</dbReference>
<reference evidence="2" key="1">
    <citation type="journal article" date="2019" name="Int. J. Syst. Evol. Microbiol.">
        <title>The Global Catalogue of Microorganisms (GCM) 10K type strain sequencing project: providing services to taxonomists for standard genome sequencing and annotation.</title>
        <authorList>
            <consortium name="The Broad Institute Genomics Platform"/>
            <consortium name="The Broad Institute Genome Sequencing Center for Infectious Disease"/>
            <person name="Wu L."/>
            <person name="Ma J."/>
        </authorList>
    </citation>
    <scope>NUCLEOTIDE SEQUENCE [LARGE SCALE GENOMIC DNA]</scope>
    <source>
        <strain evidence="2">CGMCC 1.15044</strain>
    </source>
</reference>